<dbReference type="OrthoDB" id="7295497at2759"/>
<dbReference type="AlphaFoldDB" id="A0A2J6QL55"/>
<evidence type="ECO:0000313" key="2">
    <source>
        <dbReference type="EMBL" id="PMD27003.1"/>
    </source>
</evidence>
<protein>
    <recommendedName>
        <fullName evidence="1">C2H2-type domain-containing protein</fullName>
    </recommendedName>
</protein>
<reference evidence="2 3" key="1">
    <citation type="submission" date="2016-05" db="EMBL/GenBank/DDBJ databases">
        <title>A degradative enzymes factory behind the ericoid mycorrhizal symbiosis.</title>
        <authorList>
            <consortium name="DOE Joint Genome Institute"/>
            <person name="Martino E."/>
            <person name="Morin E."/>
            <person name="Grelet G."/>
            <person name="Kuo A."/>
            <person name="Kohler A."/>
            <person name="Daghino S."/>
            <person name="Barry K."/>
            <person name="Choi C."/>
            <person name="Cichocki N."/>
            <person name="Clum A."/>
            <person name="Copeland A."/>
            <person name="Hainaut M."/>
            <person name="Haridas S."/>
            <person name="Labutti K."/>
            <person name="Lindquist E."/>
            <person name="Lipzen A."/>
            <person name="Khouja H.-R."/>
            <person name="Murat C."/>
            <person name="Ohm R."/>
            <person name="Olson A."/>
            <person name="Spatafora J."/>
            <person name="Veneault-Fourrey C."/>
            <person name="Henrissat B."/>
            <person name="Grigoriev I."/>
            <person name="Martin F."/>
            <person name="Perotto S."/>
        </authorList>
    </citation>
    <scope>NUCLEOTIDE SEQUENCE [LARGE SCALE GENOMIC DNA]</scope>
    <source>
        <strain evidence="2 3">UAMH 7357</strain>
    </source>
</reference>
<dbReference type="EMBL" id="KZ613466">
    <property type="protein sequence ID" value="PMD27003.1"/>
    <property type="molecule type" value="Genomic_DNA"/>
</dbReference>
<name>A0A2J6QL55_9HELO</name>
<dbReference type="Proteomes" id="UP000235672">
    <property type="component" value="Unassembled WGS sequence"/>
</dbReference>
<evidence type="ECO:0000313" key="3">
    <source>
        <dbReference type="Proteomes" id="UP000235672"/>
    </source>
</evidence>
<gene>
    <name evidence="2" type="ORF">NA56DRAFT_640802</name>
</gene>
<evidence type="ECO:0000259" key="1">
    <source>
        <dbReference type="PROSITE" id="PS00028"/>
    </source>
</evidence>
<accession>A0A2J6QL55</accession>
<keyword evidence="3" id="KW-1185">Reference proteome</keyword>
<dbReference type="InterPro" id="IPR013087">
    <property type="entry name" value="Znf_C2H2_type"/>
</dbReference>
<proteinExistence type="predicted"/>
<sequence>MSAFEVQEQMMPVGNDAEGIDGMTVFHGHHMQSLDNESDFGGLPAQSSPLDCAASDSLNPNKWPLEDQFHGQNDPTSEFIGNLNPQSLLNSDIPIPCHQFGCFATFKRDPDRIRHEAAVHGINKATYLCHVVGCNKSQGVGYTRKDKLTEHLWKKHGNLGFVKRT</sequence>
<organism evidence="2 3">
    <name type="scientific">Hyaloscypha hepaticicola</name>
    <dbReference type="NCBI Taxonomy" id="2082293"/>
    <lineage>
        <taxon>Eukaryota</taxon>
        <taxon>Fungi</taxon>
        <taxon>Dikarya</taxon>
        <taxon>Ascomycota</taxon>
        <taxon>Pezizomycotina</taxon>
        <taxon>Leotiomycetes</taxon>
        <taxon>Helotiales</taxon>
        <taxon>Hyaloscyphaceae</taxon>
        <taxon>Hyaloscypha</taxon>
    </lineage>
</organism>
<dbReference type="PROSITE" id="PS00028">
    <property type="entry name" value="ZINC_FINGER_C2H2_1"/>
    <property type="match status" value="1"/>
</dbReference>
<feature type="domain" description="C2H2-type" evidence="1">
    <location>
        <begin position="97"/>
        <end position="120"/>
    </location>
</feature>
<dbReference type="STRING" id="1745343.A0A2J6QL55"/>